<dbReference type="KEGG" id="vg:77937117"/>
<dbReference type="Proteomes" id="UP000322144">
    <property type="component" value="Segment"/>
</dbReference>
<proteinExistence type="predicted"/>
<dbReference type="RefSeq" id="YP_010661107.1">
    <property type="nucleotide sequence ID" value="NC_070882.1"/>
</dbReference>
<dbReference type="GeneID" id="77937117"/>
<name>A0A5C1K807_9CAUD</name>
<evidence type="ECO:0000313" key="1">
    <source>
        <dbReference type="EMBL" id="QEM42096.1"/>
    </source>
</evidence>
<sequence length="176" mass="20740">MQLSDLRIPTEIIPIGLCCLWAREQYVDPNGNYLFTAKEVIRGIHLDKMVEEFNKAMREHFYHSNHIEITLHGIEIKDNKVHYFHQEPAVEFYDKVKAQYCNVELARYDADVMDKDLFFDMVSKEIADLSKMIMQHIYFKFDRVQAETWSRYLLARGSNKRNGTGLESVDVEVKLS</sequence>
<protein>
    <submittedName>
        <fullName evidence="1">Uncharacterized protein</fullName>
    </submittedName>
</protein>
<accession>A0A5C1K807</accession>
<organism evidence="1 2">
    <name type="scientific">Pseudomonas phage vB_PaeM_PS119XW</name>
    <dbReference type="NCBI Taxonomy" id="2601632"/>
    <lineage>
        <taxon>Viruses</taxon>
        <taxon>Duplodnaviria</taxon>
        <taxon>Heunggongvirae</taxon>
        <taxon>Uroviricota</taxon>
        <taxon>Caudoviricetes</taxon>
        <taxon>Chimalliviridae</taxon>
        <taxon>Pawinskivirus</taxon>
        <taxon>Pawinskivirus PS119XW</taxon>
    </lineage>
</organism>
<dbReference type="EMBL" id="MN103543">
    <property type="protein sequence ID" value="QEM42096.1"/>
    <property type="molecule type" value="Genomic_DNA"/>
</dbReference>
<keyword evidence="2" id="KW-1185">Reference proteome</keyword>
<evidence type="ECO:0000313" key="2">
    <source>
        <dbReference type="Proteomes" id="UP000322144"/>
    </source>
</evidence>
<reference evidence="1 2" key="1">
    <citation type="submission" date="2019-06" db="EMBL/GenBank/DDBJ databases">
        <title>A distant relative of Phikzvirus genus phages from a therapeutic phage collection.</title>
        <authorList>
            <person name="Hejnowicz M.S."/>
            <person name="Dabrowski K."/>
            <person name="Gawor J."/>
            <person name="Weber-Dabrowska B."/>
            <person name="Gromadka R."/>
            <person name="Lobocka M.B."/>
        </authorList>
    </citation>
    <scope>NUCLEOTIDE SEQUENCE [LARGE SCALE GENOMIC DNA]</scope>
</reference>